<dbReference type="EMBL" id="CP060122">
    <property type="protein sequence ID" value="QNG45858.1"/>
    <property type="molecule type" value="Genomic_DNA"/>
</dbReference>
<reference evidence="1 2" key="1">
    <citation type="submission" date="2020-07" db="EMBL/GenBank/DDBJ databases">
        <title>Whole genome sequence of Sphingobium yanoikuyae A3.</title>
        <authorList>
            <person name="Han S.-S."/>
        </authorList>
    </citation>
    <scope>NUCLEOTIDE SEQUENCE [LARGE SCALE GENOMIC DNA]</scope>
    <source>
        <strain evidence="1 2">A3</strain>
    </source>
</reference>
<evidence type="ECO:0000313" key="1">
    <source>
        <dbReference type="EMBL" id="QNG45858.1"/>
    </source>
</evidence>
<name>A0A9X7U8R5_SPHYA</name>
<proteinExistence type="predicted"/>
<sequence length="54" mass="5940">MVQVYEPMEGISVWIDGGIHIKTCDPHGDPVEMSDEEALALAALLHRLAVQQKP</sequence>
<protein>
    <submittedName>
        <fullName evidence="1">Uncharacterized protein</fullName>
    </submittedName>
</protein>
<dbReference type="Proteomes" id="UP000515377">
    <property type="component" value="Chromosome"/>
</dbReference>
<accession>A0A9X7U8R5</accession>
<dbReference type="AlphaFoldDB" id="A0A9X7U8R5"/>
<gene>
    <name evidence="1" type="ORF">H3V42_29630</name>
</gene>
<organism evidence="1 2">
    <name type="scientific">Sphingobium yanoikuyae</name>
    <name type="common">Sphingomonas yanoikuyae</name>
    <dbReference type="NCBI Taxonomy" id="13690"/>
    <lineage>
        <taxon>Bacteria</taxon>
        <taxon>Pseudomonadati</taxon>
        <taxon>Pseudomonadota</taxon>
        <taxon>Alphaproteobacteria</taxon>
        <taxon>Sphingomonadales</taxon>
        <taxon>Sphingomonadaceae</taxon>
        <taxon>Sphingobium</taxon>
    </lineage>
</organism>
<evidence type="ECO:0000313" key="2">
    <source>
        <dbReference type="Proteomes" id="UP000515377"/>
    </source>
</evidence>